<dbReference type="EMBL" id="UYJE01008239">
    <property type="protein sequence ID" value="VDI62281.1"/>
    <property type="molecule type" value="Genomic_DNA"/>
</dbReference>
<dbReference type="OrthoDB" id="6136533at2759"/>
<gene>
    <name evidence="2" type="ORF">MGAL_10B037297</name>
</gene>
<keyword evidence="3" id="KW-1185">Reference proteome</keyword>
<dbReference type="Gene3D" id="2.60.120.40">
    <property type="match status" value="1"/>
</dbReference>
<dbReference type="InterPro" id="IPR001073">
    <property type="entry name" value="C1q_dom"/>
</dbReference>
<dbReference type="InterPro" id="IPR008983">
    <property type="entry name" value="Tumour_necrosis_fac-like_dom"/>
</dbReference>
<comment type="caution">
    <text evidence="2">The sequence shown here is derived from an EMBL/GenBank/DDBJ whole genome shotgun (WGS) entry which is preliminary data.</text>
</comment>
<dbReference type="Pfam" id="PF00386">
    <property type="entry name" value="C1q"/>
    <property type="match status" value="1"/>
</dbReference>
<accession>A0A8B6GCQ3</accession>
<protein>
    <recommendedName>
        <fullName evidence="1">C1q domain-containing protein</fullName>
    </recommendedName>
</protein>
<proteinExistence type="predicted"/>
<reference evidence="2" key="1">
    <citation type="submission" date="2018-11" db="EMBL/GenBank/DDBJ databases">
        <authorList>
            <person name="Alioto T."/>
            <person name="Alioto T."/>
        </authorList>
    </citation>
    <scope>NUCLEOTIDE SEQUENCE</scope>
</reference>
<dbReference type="AlphaFoldDB" id="A0A8B6GCQ3"/>
<dbReference type="Proteomes" id="UP000596742">
    <property type="component" value="Unassembled WGS sequence"/>
</dbReference>
<dbReference type="SUPFAM" id="SSF49842">
    <property type="entry name" value="TNF-like"/>
    <property type="match status" value="1"/>
</dbReference>
<evidence type="ECO:0000259" key="1">
    <source>
        <dbReference type="Pfam" id="PF00386"/>
    </source>
</evidence>
<organism evidence="2 3">
    <name type="scientific">Mytilus galloprovincialis</name>
    <name type="common">Mediterranean mussel</name>
    <dbReference type="NCBI Taxonomy" id="29158"/>
    <lineage>
        <taxon>Eukaryota</taxon>
        <taxon>Metazoa</taxon>
        <taxon>Spiralia</taxon>
        <taxon>Lophotrochozoa</taxon>
        <taxon>Mollusca</taxon>
        <taxon>Bivalvia</taxon>
        <taxon>Autobranchia</taxon>
        <taxon>Pteriomorphia</taxon>
        <taxon>Mytilida</taxon>
        <taxon>Mytiloidea</taxon>
        <taxon>Mytilidae</taxon>
        <taxon>Mytilinae</taxon>
        <taxon>Mytilus</taxon>
    </lineage>
</organism>
<feature type="domain" description="C1q" evidence="1">
    <location>
        <begin position="6"/>
        <end position="110"/>
    </location>
</feature>
<evidence type="ECO:0000313" key="3">
    <source>
        <dbReference type="Proteomes" id="UP000596742"/>
    </source>
</evidence>
<sequence>MTAQPVSTQTKTGIIKFDNVQFSVGINDLSTYKSTGRFTCETGGIYLISASIVSNINGAYYYIYLNGNQISQTSIGFSSSPPSTMYHTGTIVLARQLRPNDSVWVYAGGNNYVQGGVLSTLTIVKVK</sequence>
<evidence type="ECO:0000313" key="2">
    <source>
        <dbReference type="EMBL" id="VDI62281.1"/>
    </source>
</evidence>
<name>A0A8B6GCQ3_MYTGA</name>